<organism evidence="2 3">
    <name type="scientific">Protopolystoma xenopodis</name>
    <dbReference type="NCBI Taxonomy" id="117903"/>
    <lineage>
        <taxon>Eukaryota</taxon>
        <taxon>Metazoa</taxon>
        <taxon>Spiralia</taxon>
        <taxon>Lophotrochozoa</taxon>
        <taxon>Platyhelminthes</taxon>
        <taxon>Monogenea</taxon>
        <taxon>Polyopisthocotylea</taxon>
        <taxon>Polystomatidea</taxon>
        <taxon>Polystomatidae</taxon>
        <taxon>Protopolystoma</taxon>
    </lineage>
</organism>
<dbReference type="EMBL" id="CAAALY010011254">
    <property type="protein sequence ID" value="VEL11247.1"/>
    <property type="molecule type" value="Genomic_DNA"/>
</dbReference>
<gene>
    <name evidence="2" type="ORF">PXEA_LOCUS4687</name>
</gene>
<sequence>MSPSSTGTCSDRIEPIESSLTTVWFTRIAVHTASFGSRFHSHNRPTASVCSADNPSTSTRPTQRVVDSSRRPLKP</sequence>
<evidence type="ECO:0000256" key="1">
    <source>
        <dbReference type="SAM" id="MobiDB-lite"/>
    </source>
</evidence>
<dbReference type="Proteomes" id="UP000784294">
    <property type="component" value="Unassembled WGS sequence"/>
</dbReference>
<feature type="compositionally biased region" description="Polar residues" evidence="1">
    <location>
        <begin position="44"/>
        <end position="66"/>
    </location>
</feature>
<reference evidence="2" key="1">
    <citation type="submission" date="2018-11" db="EMBL/GenBank/DDBJ databases">
        <authorList>
            <consortium name="Pathogen Informatics"/>
        </authorList>
    </citation>
    <scope>NUCLEOTIDE SEQUENCE</scope>
</reference>
<proteinExistence type="predicted"/>
<dbReference type="AlphaFoldDB" id="A0A3S4ZZW8"/>
<keyword evidence="3" id="KW-1185">Reference proteome</keyword>
<name>A0A3S4ZZW8_9PLAT</name>
<protein>
    <submittedName>
        <fullName evidence="2">Uncharacterized protein</fullName>
    </submittedName>
</protein>
<accession>A0A3S4ZZW8</accession>
<comment type="caution">
    <text evidence="2">The sequence shown here is derived from an EMBL/GenBank/DDBJ whole genome shotgun (WGS) entry which is preliminary data.</text>
</comment>
<evidence type="ECO:0000313" key="2">
    <source>
        <dbReference type="EMBL" id="VEL11247.1"/>
    </source>
</evidence>
<evidence type="ECO:0000313" key="3">
    <source>
        <dbReference type="Proteomes" id="UP000784294"/>
    </source>
</evidence>
<feature type="region of interest" description="Disordered" evidence="1">
    <location>
        <begin position="35"/>
        <end position="75"/>
    </location>
</feature>